<evidence type="ECO:0000313" key="3">
    <source>
        <dbReference type="EMBL" id="RGV78454.1"/>
    </source>
</evidence>
<dbReference type="SUPFAM" id="SSF52402">
    <property type="entry name" value="Adenine nucleotide alpha hydrolases-like"/>
    <property type="match status" value="1"/>
</dbReference>
<dbReference type="InterPro" id="IPR014729">
    <property type="entry name" value="Rossmann-like_a/b/a_fold"/>
</dbReference>
<proteinExistence type="predicted"/>
<dbReference type="EMBL" id="QRZM01000001">
    <property type="protein sequence ID" value="RGV78454.1"/>
    <property type="molecule type" value="Genomic_DNA"/>
</dbReference>
<comment type="caution">
    <text evidence="3">The sequence shown here is derived from an EMBL/GenBank/DDBJ whole genome shotgun (WGS) entry which is preliminary data.</text>
</comment>
<gene>
    <name evidence="3" type="ORF">DWW02_01565</name>
</gene>
<dbReference type="PANTHER" id="PTHR43686">
    <property type="entry name" value="SULFURTRANSFERASE-RELATED"/>
    <property type="match status" value="1"/>
</dbReference>
<evidence type="ECO:0000256" key="1">
    <source>
        <dbReference type="ARBA" id="ARBA00022679"/>
    </source>
</evidence>
<evidence type="ECO:0000313" key="4">
    <source>
        <dbReference type="Proteomes" id="UP000284543"/>
    </source>
</evidence>
<accession>A0A412ZE74</accession>
<evidence type="ECO:0000259" key="2">
    <source>
        <dbReference type="Pfam" id="PF01171"/>
    </source>
</evidence>
<dbReference type="Proteomes" id="UP000284543">
    <property type="component" value="Unassembled WGS sequence"/>
</dbReference>
<dbReference type="PANTHER" id="PTHR43686:SF1">
    <property type="entry name" value="AMINOTRAN_5 DOMAIN-CONTAINING PROTEIN"/>
    <property type="match status" value="1"/>
</dbReference>
<dbReference type="InterPro" id="IPR011063">
    <property type="entry name" value="TilS/TtcA_N"/>
</dbReference>
<dbReference type="CDD" id="cd24138">
    <property type="entry name" value="TtcA-like"/>
    <property type="match status" value="1"/>
</dbReference>
<reference evidence="3 4" key="1">
    <citation type="submission" date="2018-08" db="EMBL/GenBank/DDBJ databases">
        <title>A genome reference for cultivated species of the human gut microbiota.</title>
        <authorList>
            <person name="Zou Y."/>
            <person name="Xue W."/>
            <person name="Luo G."/>
        </authorList>
    </citation>
    <scope>NUCLEOTIDE SEQUENCE [LARGE SCALE GENOMIC DNA]</scope>
    <source>
        <strain evidence="3 4">AF14-18</strain>
    </source>
</reference>
<keyword evidence="1" id="KW-0808">Transferase</keyword>
<organism evidence="3 4">
    <name type="scientific">Enterocloster bolteae</name>
    <dbReference type="NCBI Taxonomy" id="208479"/>
    <lineage>
        <taxon>Bacteria</taxon>
        <taxon>Bacillati</taxon>
        <taxon>Bacillota</taxon>
        <taxon>Clostridia</taxon>
        <taxon>Lachnospirales</taxon>
        <taxon>Lachnospiraceae</taxon>
        <taxon>Enterocloster</taxon>
    </lineage>
</organism>
<dbReference type="PIRSF" id="PIRSF004976">
    <property type="entry name" value="ATPase_YdaO"/>
    <property type="match status" value="1"/>
</dbReference>
<dbReference type="InterPro" id="IPR035107">
    <property type="entry name" value="tRNA_thiolation_TtcA_Ctu1"/>
</dbReference>
<dbReference type="Pfam" id="PF01171">
    <property type="entry name" value="ATP_bind_3"/>
    <property type="match status" value="1"/>
</dbReference>
<dbReference type="GO" id="GO:0016740">
    <property type="term" value="F:transferase activity"/>
    <property type="evidence" value="ECO:0007669"/>
    <property type="project" value="UniProtKB-KW"/>
</dbReference>
<sequence length="290" mass="33640">MKQEAPHVNIERSIIKQFRKEIWRPFVKGLQDYEMIKDGDKVAVCISGGKDSMLLAKCLQQLKRQSRTDFELEFIVMDPGYNPDNRKLIEDNAALMNIPVRIFDSDIFDIVVDVEQSPCYLCARMRRGYLYAHARELGCNKIALGHHFDDVIETILMGILYGGQINTMMPKLHSTNFQGMELIRPLYYVKEEDILDWKDYNGLHFLQCACRFTERIAKEQAARGMAGEAADIVHTSKRQEMKELIRSLRKTSPFIDANIMKSVENINLDACLGYVKDGVRRHFMDEYDER</sequence>
<dbReference type="GO" id="GO:0008033">
    <property type="term" value="P:tRNA processing"/>
    <property type="evidence" value="ECO:0007669"/>
    <property type="project" value="InterPro"/>
</dbReference>
<feature type="domain" description="tRNA(Ile)-lysidine/2-thiocytidine synthase N-terminal" evidence="2">
    <location>
        <begin position="41"/>
        <end position="206"/>
    </location>
</feature>
<dbReference type="RefSeq" id="WP_002570327.1">
    <property type="nucleotide sequence ID" value="NZ_CATYQV010000003.1"/>
</dbReference>
<dbReference type="AlphaFoldDB" id="A0A412ZE74"/>
<dbReference type="Gene3D" id="3.40.50.620">
    <property type="entry name" value="HUPs"/>
    <property type="match status" value="1"/>
</dbReference>
<protein>
    <submittedName>
        <fullName evidence="3">tRNA 2-thiocytidine(32) synthetase TtcA</fullName>
    </submittedName>
</protein>
<name>A0A412ZE74_9FIRM</name>